<name>A0A8G2BKF2_9PROT</name>
<reference evidence="1 2" key="1">
    <citation type="submission" date="2016-10" db="EMBL/GenBank/DDBJ databases">
        <authorList>
            <person name="Varghese N."/>
            <person name="Submissions S."/>
        </authorList>
    </citation>
    <scope>NUCLEOTIDE SEQUENCE [LARGE SCALE GENOMIC DNA]</scope>
    <source>
        <strain evidence="1 2">DSM 18839</strain>
    </source>
</reference>
<evidence type="ECO:0008006" key="3">
    <source>
        <dbReference type="Google" id="ProtNLM"/>
    </source>
</evidence>
<gene>
    <name evidence="1" type="ORF">SAMN05660686_03444</name>
</gene>
<dbReference type="SUPFAM" id="SSF56112">
    <property type="entry name" value="Protein kinase-like (PK-like)"/>
    <property type="match status" value="1"/>
</dbReference>
<protein>
    <recommendedName>
        <fullName evidence="3">Phosphotransferase enzyme family protein</fullName>
    </recommendedName>
</protein>
<evidence type="ECO:0000313" key="2">
    <source>
        <dbReference type="Proteomes" id="UP000198615"/>
    </source>
</evidence>
<comment type="caution">
    <text evidence="1">The sequence shown here is derived from an EMBL/GenBank/DDBJ whole genome shotgun (WGS) entry which is preliminary data.</text>
</comment>
<accession>A0A8G2BKF2</accession>
<sequence length="343" mass="36899">MITDSRSVDPTRTTLAAALALSEDAIAAEPVEGRVHRHWRLAGGRLVRVPRMSHLGLSPRRNLIYAARAFRRMAPSGAVPRLHGMLRVSPDLPWGALVVDDVDGAVPTLPTDLPAIGRALAAIHRLPVPTRRAPFVDPADPLTYLLTVARRQLAPVQDRLEGDARRILDEEMGWAEGLIAQAPPRPAPSLVAADTHPGNFRILPDGAAVLLDVERPVYDSAAVDLAHASLPSSLAWDPAVRGGAERADIVAFHGAWAAEVPADLAAAVRPWVLPYRRLIWLRTTSWACAWAATNDLSAALASADAATSGLARRLARFVDPAMMEEARSGWIGDRAFSGEELIP</sequence>
<dbReference type="RefSeq" id="WP_093152116.1">
    <property type="nucleotide sequence ID" value="NZ_FNBW01000010.1"/>
</dbReference>
<dbReference type="OrthoDB" id="6146956at2"/>
<evidence type="ECO:0000313" key="1">
    <source>
        <dbReference type="EMBL" id="SDG11744.1"/>
    </source>
</evidence>
<proteinExistence type="predicted"/>
<organism evidence="1 2">
    <name type="scientific">Thalassobaculum litoreum DSM 18839</name>
    <dbReference type="NCBI Taxonomy" id="1123362"/>
    <lineage>
        <taxon>Bacteria</taxon>
        <taxon>Pseudomonadati</taxon>
        <taxon>Pseudomonadota</taxon>
        <taxon>Alphaproteobacteria</taxon>
        <taxon>Rhodospirillales</taxon>
        <taxon>Thalassobaculaceae</taxon>
        <taxon>Thalassobaculum</taxon>
    </lineage>
</organism>
<keyword evidence="2" id="KW-1185">Reference proteome</keyword>
<dbReference type="Proteomes" id="UP000198615">
    <property type="component" value="Unassembled WGS sequence"/>
</dbReference>
<dbReference type="EMBL" id="FNBW01000010">
    <property type="protein sequence ID" value="SDG11744.1"/>
    <property type="molecule type" value="Genomic_DNA"/>
</dbReference>
<dbReference type="AlphaFoldDB" id="A0A8G2BKF2"/>
<dbReference type="InterPro" id="IPR011009">
    <property type="entry name" value="Kinase-like_dom_sf"/>
</dbReference>